<organism evidence="2 3">
    <name type="scientific">Mycobacterium rhizamassiliense</name>
    <dbReference type="NCBI Taxonomy" id="1841860"/>
    <lineage>
        <taxon>Bacteria</taxon>
        <taxon>Bacillati</taxon>
        <taxon>Actinomycetota</taxon>
        <taxon>Actinomycetes</taxon>
        <taxon>Mycobacteriales</taxon>
        <taxon>Mycobacteriaceae</taxon>
        <taxon>Mycobacterium</taxon>
    </lineage>
</organism>
<evidence type="ECO:0000313" key="3">
    <source>
        <dbReference type="Proteomes" id="UP000240988"/>
    </source>
</evidence>
<feature type="compositionally biased region" description="Basic residues" evidence="1">
    <location>
        <begin position="26"/>
        <end position="36"/>
    </location>
</feature>
<protein>
    <submittedName>
        <fullName evidence="2">Uncharacterized protein</fullName>
    </submittedName>
</protein>
<accession>A0A2U3NL69</accession>
<feature type="region of interest" description="Disordered" evidence="1">
    <location>
        <begin position="1"/>
        <end position="37"/>
    </location>
</feature>
<sequence length="633" mass="70617">MGRKSRRKLERRLGLLQPTRKEAERARRKGERRARHVQPTVEEYERIAARGPARLIETLLGRHSTRIDNLPAALQLSMDRCLTHLLSIYELDTVYADRGASLAQLHLPHESPWPTHLAWSMDSAVTAIRLILVGQVAGAAIVLRQQLGRWTVLLAMAASSGRRPHEPIESFIARAWTQRAMRRLSRYTADVAVHEKLDDLGDEPRTTGFIERDHEHVQIDGDRAICPASVYHGLCELIEAKQAEAAVGWEALHNLDPERPPPDACGAADALSDALALCIIQMRLAAAAVCEALGDPDKAEEIRTMSAPEERFAHCASETQLLLRKSPVARLTPALVPLVRTELAESLNIDYAAKLYTDYHNVLAARSHTQRYTRQELAKLAFAAHRYSRFLLTEAAHAQDLKLSDKHLHIAQHFDHMSPYVVTAEFAALCARWNQPRSEIAAAAMLISSTLRSGYWLWLEEDDRAMGILRCTLHQAARLRTWHINADVARTLETVSLTTPRDWMNAAGWSKFRSLDRALFEFAHANRDSGADAAEILLEDRHNDAGSAISLRLARRTALDKVTALAASETIKFVAAQQSPAIADAMREALLRAGLDIQMRRARRQPSRRGSPRLTAQGTVANPGPRLTGQRDA</sequence>
<reference evidence="2 3" key="1">
    <citation type="submission" date="2017-01" db="EMBL/GenBank/DDBJ databases">
        <authorList>
            <consortium name="Urmite Genomes"/>
        </authorList>
    </citation>
    <scope>NUCLEOTIDE SEQUENCE [LARGE SCALE GENOMIC DNA]</scope>
    <source>
        <strain evidence="2 3">AB57</strain>
    </source>
</reference>
<dbReference type="AlphaFoldDB" id="A0A2U3NL69"/>
<proteinExistence type="predicted"/>
<feature type="compositionally biased region" description="Basic residues" evidence="1">
    <location>
        <begin position="600"/>
        <end position="611"/>
    </location>
</feature>
<evidence type="ECO:0000256" key="1">
    <source>
        <dbReference type="SAM" id="MobiDB-lite"/>
    </source>
</evidence>
<name>A0A2U3NL69_9MYCO</name>
<gene>
    <name evidence="2" type="ORF">MRAB57_78</name>
</gene>
<dbReference type="Proteomes" id="UP000240988">
    <property type="component" value="Unassembled WGS sequence"/>
</dbReference>
<feature type="region of interest" description="Disordered" evidence="1">
    <location>
        <begin position="600"/>
        <end position="633"/>
    </location>
</feature>
<keyword evidence="3" id="KW-1185">Reference proteome</keyword>
<dbReference type="EMBL" id="FUFA01000001">
    <property type="protein sequence ID" value="SPM32281.1"/>
    <property type="molecule type" value="Genomic_DNA"/>
</dbReference>
<feature type="compositionally biased region" description="Basic residues" evidence="1">
    <location>
        <begin position="1"/>
        <end position="10"/>
    </location>
</feature>
<evidence type="ECO:0000313" key="2">
    <source>
        <dbReference type="EMBL" id="SPM32281.1"/>
    </source>
</evidence>
<dbReference type="OrthoDB" id="4472709at2"/>